<reference evidence="3 4" key="1">
    <citation type="journal article" date="2015" name="PLoS ONE">
        <title>Lysis to Kill: Evaluation of the Lytic Abilities, and Genomics of Nine Bacteriophages Infective for Gordonia spp. and Their Potential Use in Activated Sludge Foam Biocontrol.</title>
        <authorList>
            <person name="Dyson Z.A."/>
            <person name="Tucci J."/>
            <person name="Seviour R.J."/>
            <person name="Petrovski S."/>
        </authorList>
    </citation>
    <scope>NUCLEOTIDE SEQUENCE [LARGE SCALE GENOMIC DNA]</scope>
</reference>
<accession>A0A0K0NLA9</accession>
<dbReference type="KEGG" id="vg:28801158"/>
<protein>
    <submittedName>
        <fullName evidence="3">Uncharacterized protein</fullName>
    </submittedName>
</protein>
<feature type="region of interest" description="Disordered" evidence="2">
    <location>
        <begin position="255"/>
        <end position="303"/>
    </location>
</feature>
<dbReference type="GeneID" id="28801158"/>
<dbReference type="RefSeq" id="YP_009273590.1">
    <property type="nucleotide sequence ID" value="NC_030906.1"/>
</dbReference>
<dbReference type="EMBL" id="KR063280">
    <property type="protein sequence ID" value="AKL88389.1"/>
    <property type="molecule type" value="Genomic_DNA"/>
</dbReference>
<keyword evidence="4" id="KW-1185">Reference proteome</keyword>
<feature type="compositionally biased region" description="Acidic residues" evidence="2">
    <location>
        <begin position="277"/>
        <end position="303"/>
    </location>
</feature>
<organism evidence="3 4">
    <name type="scientific">Gordonia phage GMA6</name>
    <dbReference type="NCBI Taxonomy" id="1647285"/>
    <lineage>
        <taxon>Viruses</taxon>
        <taxon>Duplodnaviria</taxon>
        <taxon>Heunggongvirae</taxon>
        <taxon>Uroviricota</taxon>
        <taxon>Caudoviricetes</taxon>
        <taxon>Bendigovirus</taxon>
        <taxon>Bendigovirus GMA6</taxon>
    </lineage>
</organism>
<evidence type="ECO:0000256" key="2">
    <source>
        <dbReference type="SAM" id="MobiDB-lite"/>
    </source>
</evidence>
<sequence>MTNPAPLVPKKINRKTGKPVSRRSGQERYPWDKIRRDYIEGVPVPGTKDERVWPNLKDLGEDYGVPYPRMRKRSAAERWTAHKEAAQNVARLARMKKRAEQIETNALDFDEKSYNVAKLGMSLVAGRMAEIGQEMQVKKQFRDQAIADLQSGLPVPKEDLYSSIRYQELEGLAGAAERFQSIGMKALGTDSQRIDINNIGGGDTNVSIVNVSNELARDDAERLGDVFAAMNEAGLLPKEVLDAVTIVDAEVEENDIPSDLADAQQEAIEATAHTETEEGEADGEEDDGDEDWEDEEGMDTDAE</sequence>
<evidence type="ECO:0000313" key="4">
    <source>
        <dbReference type="Proteomes" id="UP000203886"/>
    </source>
</evidence>
<dbReference type="Proteomes" id="UP000203886">
    <property type="component" value="Segment"/>
</dbReference>
<name>A0A0K0NLA9_9CAUD</name>
<gene>
    <name evidence="3" type="ORF">GMA6_108</name>
</gene>
<proteinExistence type="predicted"/>
<evidence type="ECO:0000313" key="3">
    <source>
        <dbReference type="EMBL" id="AKL88389.1"/>
    </source>
</evidence>
<keyword evidence="1" id="KW-0175">Coiled coil</keyword>
<feature type="region of interest" description="Disordered" evidence="2">
    <location>
        <begin position="1"/>
        <end position="28"/>
    </location>
</feature>
<feature type="coiled-coil region" evidence="1">
    <location>
        <begin position="82"/>
        <end position="112"/>
    </location>
</feature>
<evidence type="ECO:0000256" key="1">
    <source>
        <dbReference type="SAM" id="Coils"/>
    </source>
</evidence>
<feature type="compositionally biased region" description="Basic residues" evidence="2">
    <location>
        <begin position="11"/>
        <end position="21"/>
    </location>
</feature>